<dbReference type="PRINTS" id="PR00237">
    <property type="entry name" value="GPCRRHODOPSN"/>
</dbReference>
<dbReference type="EMBL" id="FN654282">
    <property type="protein sequence ID" value="CBY30740.1"/>
    <property type="molecule type" value="Genomic_DNA"/>
</dbReference>
<organism evidence="10">
    <name type="scientific">Oikopleura dioica</name>
    <name type="common">Tunicate</name>
    <dbReference type="NCBI Taxonomy" id="34765"/>
    <lineage>
        <taxon>Eukaryota</taxon>
        <taxon>Metazoa</taxon>
        <taxon>Chordata</taxon>
        <taxon>Tunicata</taxon>
        <taxon>Appendicularia</taxon>
        <taxon>Copelata</taxon>
        <taxon>Oikopleuridae</taxon>
        <taxon>Oikopleura</taxon>
    </lineage>
</organism>
<evidence type="ECO:0000313" key="10">
    <source>
        <dbReference type="EMBL" id="CBY30740.1"/>
    </source>
</evidence>
<keyword evidence="5 8" id="KW-0472">Membrane</keyword>
<evidence type="ECO:0000256" key="7">
    <source>
        <dbReference type="ARBA" id="ARBA00023224"/>
    </source>
</evidence>
<evidence type="ECO:0000256" key="4">
    <source>
        <dbReference type="ARBA" id="ARBA00023040"/>
    </source>
</evidence>
<keyword evidence="7" id="KW-0807">Transducer</keyword>
<dbReference type="GO" id="GO:0016020">
    <property type="term" value="C:membrane"/>
    <property type="evidence" value="ECO:0007669"/>
    <property type="project" value="UniProtKB-SubCell"/>
</dbReference>
<dbReference type="PROSITE" id="PS50262">
    <property type="entry name" value="G_PROTEIN_RECEP_F1_2"/>
    <property type="match status" value="1"/>
</dbReference>
<name>E4Y4Z2_OIKDI</name>
<evidence type="ECO:0000256" key="2">
    <source>
        <dbReference type="ARBA" id="ARBA00022692"/>
    </source>
</evidence>
<comment type="subcellular location">
    <subcellularLocation>
        <location evidence="1">Membrane</location>
        <topology evidence="1">Multi-pass membrane protein</topology>
    </subcellularLocation>
</comment>
<dbReference type="AlphaFoldDB" id="E4Y4Z2"/>
<protein>
    <recommendedName>
        <fullName evidence="9">G-protein coupled receptors family 1 profile domain-containing protein</fullName>
    </recommendedName>
</protein>
<dbReference type="InterPro" id="IPR000276">
    <property type="entry name" value="GPCR_Rhodpsn"/>
</dbReference>
<evidence type="ECO:0000256" key="3">
    <source>
        <dbReference type="ARBA" id="ARBA00022989"/>
    </source>
</evidence>
<gene>
    <name evidence="10" type="ORF">GSOID_T00018628001</name>
</gene>
<dbReference type="GO" id="GO:0004930">
    <property type="term" value="F:G protein-coupled receptor activity"/>
    <property type="evidence" value="ECO:0007669"/>
    <property type="project" value="UniProtKB-KW"/>
</dbReference>
<feature type="transmembrane region" description="Helical" evidence="8">
    <location>
        <begin position="12"/>
        <end position="33"/>
    </location>
</feature>
<dbReference type="SUPFAM" id="SSF81321">
    <property type="entry name" value="Family A G protein-coupled receptor-like"/>
    <property type="match status" value="1"/>
</dbReference>
<sequence length="140" mass="16276">MQNISKNGKSKTIRVMYLVGITVLTFVFCWTPLHVYNLMKLTENKFMSERSCVLLGRLTYEKDCLIFLNDALNPIIYSFISSQSRSRAKLIIRKTAQKRQKFFGMTNLFRGRKSTLKSPNTSLLEKYSRTNDDVNYPVSN</sequence>
<keyword evidence="4" id="KW-0297">G-protein coupled receptor</keyword>
<keyword evidence="3 8" id="KW-1133">Transmembrane helix</keyword>
<dbReference type="PANTHER" id="PTHR24243:SF208">
    <property type="entry name" value="PYROKININ-1 RECEPTOR"/>
    <property type="match status" value="1"/>
</dbReference>
<keyword evidence="2 8" id="KW-0812">Transmembrane</keyword>
<evidence type="ECO:0000256" key="5">
    <source>
        <dbReference type="ARBA" id="ARBA00023136"/>
    </source>
</evidence>
<keyword evidence="6" id="KW-0675">Receptor</keyword>
<proteinExistence type="predicted"/>
<evidence type="ECO:0000256" key="1">
    <source>
        <dbReference type="ARBA" id="ARBA00004141"/>
    </source>
</evidence>
<feature type="domain" description="G-protein coupled receptors family 1 profile" evidence="9">
    <location>
        <begin position="1"/>
        <end position="77"/>
    </location>
</feature>
<evidence type="ECO:0000256" key="8">
    <source>
        <dbReference type="SAM" id="Phobius"/>
    </source>
</evidence>
<dbReference type="Proteomes" id="UP000011014">
    <property type="component" value="Unassembled WGS sequence"/>
</dbReference>
<dbReference type="Pfam" id="PF00001">
    <property type="entry name" value="7tm_1"/>
    <property type="match status" value="1"/>
</dbReference>
<dbReference type="PANTHER" id="PTHR24243">
    <property type="entry name" value="G-PROTEIN COUPLED RECEPTOR"/>
    <property type="match status" value="1"/>
</dbReference>
<dbReference type="Gene3D" id="1.20.1070.10">
    <property type="entry name" value="Rhodopsin 7-helix transmembrane proteins"/>
    <property type="match status" value="1"/>
</dbReference>
<evidence type="ECO:0000259" key="9">
    <source>
        <dbReference type="PROSITE" id="PS50262"/>
    </source>
</evidence>
<accession>E4Y4Z2</accession>
<reference evidence="10" key="1">
    <citation type="journal article" date="2010" name="Science">
        <title>Plasticity of animal genome architecture unmasked by rapid evolution of a pelagic tunicate.</title>
        <authorList>
            <person name="Denoeud F."/>
            <person name="Henriet S."/>
            <person name="Mungpakdee S."/>
            <person name="Aury J.M."/>
            <person name="Da Silva C."/>
            <person name="Brinkmann H."/>
            <person name="Mikhaleva J."/>
            <person name="Olsen L.C."/>
            <person name="Jubin C."/>
            <person name="Canestro C."/>
            <person name="Bouquet J.M."/>
            <person name="Danks G."/>
            <person name="Poulain J."/>
            <person name="Campsteijn C."/>
            <person name="Adamski M."/>
            <person name="Cross I."/>
            <person name="Yadetie F."/>
            <person name="Muffato M."/>
            <person name="Louis A."/>
            <person name="Butcher S."/>
            <person name="Tsagkogeorga G."/>
            <person name="Konrad A."/>
            <person name="Singh S."/>
            <person name="Jensen M.F."/>
            <person name="Cong E.H."/>
            <person name="Eikeseth-Otteraa H."/>
            <person name="Noel B."/>
            <person name="Anthouard V."/>
            <person name="Porcel B.M."/>
            <person name="Kachouri-Lafond R."/>
            <person name="Nishino A."/>
            <person name="Ugolini M."/>
            <person name="Chourrout P."/>
            <person name="Nishida H."/>
            <person name="Aasland R."/>
            <person name="Huzurbazar S."/>
            <person name="Westhof E."/>
            <person name="Delsuc F."/>
            <person name="Lehrach H."/>
            <person name="Reinhardt R."/>
            <person name="Weissenbach J."/>
            <person name="Roy S.W."/>
            <person name="Artiguenave F."/>
            <person name="Postlethwait J.H."/>
            <person name="Manak J.R."/>
            <person name="Thompson E.M."/>
            <person name="Jaillon O."/>
            <person name="Du Pasquier L."/>
            <person name="Boudinot P."/>
            <person name="Liberles D.A."/>
            <person name="Volff J.N."/>
            <person name="Philippe H."/>
            <person name="Lenhard B."/>
            <person name="Roest Crollius H."/>
            <person name="Wincker P."/>
            <person name="Chourrout D."/>
        </authorList>
    </citation>
    <scope>NUCLEOTIDE SEQUENCE [LARGE SCALE GENOMIC DNA]</scope>
</reference>
<evidence type="ECO:0000256" key="6">
    <source>
        <dbReference type="ARBA" id="ARBA00023170"/>
    </source>
</evidence>
<dbReference type="InterPro" id="IPR017452">
    <property type="entry name" value="GPCR_Rhodpsn_7TM"/>
</dbReference>